<evidence type="ECO:0000313" key="4">
    <source>
        <dbReference type="WBParaSite" id="ASIM_0001904501-mRNA-1"/>
    </source>
</evidence>
<name>A0A0M3KDJ2_ANISI</name>
<reference evidence="2 3" key="2">
    <citation type="submission" date="2018-11" db="EMBL/GenBank/DDBJ databases">
        <authorList>
            <consortium name="Pathogen Informatics"/>
        </authorList>
    </citation>
    <scope>NUCLEOTIDE SEQUENCE [LARGE SCALE GENOMIC DNA]</scope>
</reference>
<dbReference type="AlphaFoldDB" id="A0A0M3KDJ2"/>
<dbReference type="EMBL" id="UYRR01035520">
    <property type="protein sequence ID" value="VDK64825.1"/>
    <property type="molecule type" value="Genomic_DNA"/>
</dbReference>
<gene>
    <name evidence="2" type="ORF">ASIM_LOCUS18441</name>
</gene>
<evidence type="ECO:0000313" key="3">
    <source>
        <dbReference type="Proteomes" id="UP000267096"/>
    </source>
</evidence>
<dbReference type="Proteomes" id="UP000267096">
    <property type="component" value="Unassembled WGS sequence"/>
</dbReference>
<reference evidence="4" key="1">
    <citation type="submission" date="2017-02" db="UniProtKB">
        <authorList>
            <consortium name="WormBaseParasite"/>
        </authorList>
    </citation>
    <scope>IDENTIFICATION</scope>
</reference>
<proteinExistence type="predicted"/>
<feature type="compositionally biased region" description="Polar residues" evidence="1">
    <location>
        <begin position="121"/>
        <end position="143"/>
    </location>
</feature>
<dbReference type="Gene3D" id="2.60.40.10">
    <property type="entry name" value="Immunoglobulins"/>
    <property type="match status" value="1"/>
</dbReference>
<dbReference type="InterPro" id="IPR013783">
    <property type="entry name" value="Ig-like_fold"/>
</dbReference>
<accession>A0A0M3KDJ2</accession>
<evidence type="ECO:0000313" key="2">
    <source>
        <dbReference type="EMBL" id="VDK64825.1"/>
    </source>
</evidence>
<organism evidence="4">
    <name type="scientific">Anisakis simplex</name>
    <name type="common">Herring worm</name>
    <dbReference type="NCBI Taxonomy" id="6269"/>
    <lineage>
        <taxon>Eukaryota</taxon>
        <taxon>Metazoa</taxon>
        <taxon>Ecdysozoa</taxon>
        <taxon>Nematoda</taxon>
        <taxon>Chromadorea</taxon>
        <taxon>Rhabditida</taxon>
        <taxon>Spirurina</taxon>
        <taxon>Ascaridomorpha</taxon>
        <taxon>Ascaridoidea</taxon>
        <taxon>Anisakidae</taxon>
        <taxon>Anisakis</taxon>
        <taxon>Anisakis simplex complex</taxon>
    </lineage>
</organism>
<feature type="compositionally biased region" description="Low complexity" evidence="1">
    <location>
        <begin position="144"/>
        <end position="154"/>
    </location>
</feature>
<protein>
    <submittedName>
        <fullName evidence="4">AMPK1_CBM domain-containing protein</fullName>
    </submittedName>
</protein>
<evidence type="ECO:0000256" key="1">
    <source>
        <dbReference type="SAM" id="MobiDB-lite"/>
    </source>
</evidence>
<sequence>MEHVTAMKDRLQKADRAESEHKTTIARLEKDLADAKSKLAAAESSEDAELKCVHCAAASLTANRLPSSNGSDAAAVVDVDSAMSQKTSAYNHKANTLTTNAQHHQNASLHSEETNDATDSEAPNATIAQTNGSTDAKQKVQSDSAAPSAAPAAATHLQGVAGGTELDDGASEEENIVALQDAPESNMQNLDSATKLTVRFELKWPVPDWSRADAPKERCADGFKLDVELLAPGEGDCANRTPSSKGDSERVELIADREGGDHKKRYEFKFLVDGEWRCTEHYAKMLTDNGAFENNIVYV</sequence>
<feature type="region of interest" description="Disordered" evidence="1">
    <location>
        <begin position="1"/>
        <end position="23"/>
    </location>
</feature>
<feature type="region of interest" description="Disordered" evidence="1">
    <location>
        <begin position="102"/>
        <end position="154"/>
    </location>
</feature>
<dbReference type="WBParaSite" id="ASIM_0001904501-mRNA-1">
    <property type="protein sequence ID" value="ASIM_0001904501-mRNA-1"/>
    <property type="gene ID" value="ASIM_0001904501"/>
</dbReference>
<dbReference type="CDD" id="cd02859">
    <property type="entry name" value="E_set_AMPKbeta_like_N"/>
    <property type="match status" value="1"/>
</dbReference>
<dbReference type="OrthoDB" id="5873279at2759"/>
<keyword evidence="3" id="KW-1185">Reference proteome</keyword>